<reference evidence="8" key="1">
    <citation type="submission" date="2018-05" db="EMBL/GenBank/DDBJ databases">
        <authorList>
            <person name="Lanie J.A."/>
            <person name="Ng W.-L."/>
            <person name="Kazmierczak K.M."/>
            <person name="Andrzejewski T.M."/>
            <person name="Davidsen T.M."/>
            <person name="Wayne K.J."/>
            <person name="Tettelin H."/>
            <person name="Glass J.I."/>
            <person name="Rusch D."/>
            <person name="Podicherti R."/>
            <person name="Tsui H.-C.T."/>
            <person name="Winkler M.E."/>
        </authorList>
    </citation>
    <scope>NUCLEOTIDE SEQUENCE</scope>
</reference>
<dbReference type="GO" id="GO:0003677">
    <property type="term" value="F:DNA binding"/>
    <property type="evidence" value="ECO:0007669"/>
    <property type="project" value="InterPro"/>
</dbReference>
<dbReference type="NCBIfam" id="TIGR00690">
    <property type="entry name" value="rpoZ"/>
    <property type="match status" value="1"/>
</dbReference>
<comment type="catalytic activity">
    <reaction evidence="7">
        <text>RNA(n) + a ribonucleoside 5'-triphosphate = RNA(n+1) + diphosphate</text>
        <dbReference type="Rhea" id="RHEA:21248"/>
        <dbReference type="Rhea" id="RHEA-COMP:14527"/>
        <dbReference type="Rhea" id="RHEA-COMP:17342"/>
        <dbReference type="ChEBI" id="CHEBI:33019"/>
        <dbReference type="ChEBI" id="CHEBI:61557"/>
        <dbReference type="ChEBI" id="CHEBI:140395"/>
        <dbReference type="EC" id="2.7.7.6"/>
    </reaction>
</comment>
<evidence type="ECO:0000256" key="3">
    <source>
        <dbReference type="ARBA" id="ARBA00022478"/>
    </source>
</evidence>
<evidence type="ECO:0000313" key="8">
    <source>
        <dbReference type="EMBL" id="SUZ68875.1"/>
    </source>
</evidence>
<keyword evidence="3" id="KW-0240">DNA-directed RNA polymerase</keyword>
<dbReference type="GO" id="GO:0003899">
    <property type="term" value="F:DNA-directed RNA polymerase activity"/>
    <property type="evidence" value="ECO:0007669"/>
    <property type="project" value="UniProtKB-EC"/>
</dbReference>
<dbReference type="EMBL" id="UINC01001046">
    <property type="protein sequence ID" value="SUZ68875.1"/>
    <property type="molecule type" value="Genomic_DNA"/>
</dbReference>
<evidence type="ECO:0000256" key="4">
    <source>
        <dbReference type="ARBA" id="ARBA00022679"/>
    </source>
</evidence>
<evidence type="ECO:0000256" key="5">
    <source>
        <dbReference type="ARBA" id="ARBA00022695"/>
    </source>
</evidence>
<dbReference type="InterPro" id="IPR003716">
    <property type="entry name" value="DNA-dir_RNA_pol_omega"/>
</dbReference>
<keyword evidence="6" id="KW-0804">Transcription</keyword>
<dbReference type="InterPro" id="IPR036161">
    <property type="entry name" value="RPB6/omega-like_sf"/>
</dbReference>
<dbReference type="Gene3D" id="3.90.940.10">
    <property type="match status" value="1"/>
</dbReference>
<evidence type="ECO:0000256" key="6">
    <source>
        <dbReference type="ARBA" id="ARBA00023163"/>
    </source>
</evidence>
<name>A0A381PPB3_9ZZZZ</name>
<protein>
    <recommendedName>
        <fullName evidence="2">DNA-directed RNA polymerase</fullName>
        <ecNumber evidence="2">2.7.7.6</ecNumber>
    </recommendedName>
</protein>
<dbReference type="GO" id="GO:0000428">
    <property type="term" value="C:DNA-directed RNA polymerase complex"/>
    <property type="evidence" value="ECO:0007669"/>
    <property type="project" value="UniProtKB-KW"/>
</dbReference>
<dbReference type="AlphaFoldDB" id="A0A381PPB3"/>
<keyword evidence="4" id="KW-0808">Transferase</keyword>
<evidence type="ECO:0000256" key="1">
    <source>
        <dbReference type="ARBA" id="ARBA00006711"/>
    </source>
</evidence>
<sequence>MRVFTPDESARHTQSKYLGVLVAAKYARELNSLPRETLPLGEEKKLTTKSLEALTSGQIEFRLVARRRRED</sequence>
<gene>
    <name evidence="8" type="ORF">METZ01_LOCUS21729</name>
</gene>
<accession>A0A381PPB3</accession>
<evidence type="ECO:0000256" key="2">
    <source>
        <dbReference type="ARBA" id="ARBA00012418"/>
    </source>
</evidence>
<comment type="similarity">
    <text evidence="1">Belongs to the RNA polymerase subunit omega family.</text>
</comment>
<dbReference type="SUPFAM" id="SSF63562">
    <property type="entry name" value="RPB6/omega subunit-like"/>
    <property type="match status" value="1"/>
</dbReference>
<proteinExistence type="inferred from homology"/>
<dbReference type="EC" id="2.7.7.6" evidence="2"/>
<evidence type="ECO:0000256" key="7">
    <source>
        <dbReference type="ARBA" id="ARBA00048552"/>
    </source>
</evidence>
<dbReference type="GO" id="GO:0006351">
    <property type="term" value="P:DNA-templated transcription"/>
    <property type="evidence" value="ECO:0007669"/>
    <property type="project" value="InterPro"/>
</dbReference>
<keyword evidence="5" id="KW-0548">Nucleotidyltransferase</keyword>
<organism evidence="8">
    <name type="scientific">marine metagenome</name>
    <dbReference type="NCBI Taxonomy" id="408172"/>
    <lineage>
        <taxon>unclassified sequences</taxon>
        <taxon>metagenomes</taxon>
        <taxon>ecological metagenomes</taxon>
    </lineage>
</organism>